<evidence type="ECO:0000313" key="10">
    <source>
        <dbReference type="Proteomes" id="UP000249185"/>
    </source>
</evidence>
<sequence>MRSSVRTATLGETAPPPPTDALRPAAGHFATGCAPCHGGPGIPGPPSVQAMLPAPPDLASVVGTWSDAELHRIVMHGVRFTGMPAWPDPAREDEGWMIVAFLRALPDLDPRRYAELVAPPGAPPEDTLPAACAGCHGWTGRDGGARVPRLAGQSEAYLRASLDAYAWGARASGVMRQAVTGLSAEDRAALAGMLAAFPPGDAVPATTIAAARPPTIASHGRPETGVPACLSCHGRPGQAGAPRLEGQPADYLAGQLRLFRDGVRGGGPYAGLMTQAASGLEGDEIEAVSVWFAGRAARD</sequence>
<keyword evidence="1" id="KW-0813">Transport</keyword>
<dbReference type="GO" id="GO:0009055">
    <property type="term" value="F:electron transfer activity"/>
    <property type="evidence" value="ECO:0007669"/>
    <property type="project" value="InterPro"/>
</dbReference>
<evidence type="ECO:0000256" key="5">
    <source>
        <dbReference type="ARBA" id="ARBA00023004"/>
    </source>
</evidence>
<keyword evidence="5 6" id="KW-0408">Iron</keyword>
<dbReference type="PROSITE" id="PS51007">
    <property type="entry name" value="CYTC"/>
    <property type="match status" value="2"/>
</dbReference>
<feature type="region of interest" description="Disordered" evidence="7">
    <location>
        <begin position="1"/>
        <end position="20"/>
    </location>
</feature>
<dbReference type="GO" id="GO:0020037">
    <property type="term" value="F:heme binding"/>
    <property type="evidence" value="ECO:0007669"/>
    <property type="project" value="InterPro"/>
</dbReference>
<comment type="caution">
    <text evidence="9">The sequence shown here is derived from an EMBL/GenBank/DDBJ whole genome shotgun (WGS) entry which is preliminary data.</text>
</comment>
<dbReference type="InterPro" id="IPR036909">
    <property type="entry name" value="Cyt_c-like_dom_sf"/>
</dbReference>
<evidence type="ECO:0000256" key="2">
    <source>
        <dbReference type="ARBA" id="ARBA00022617"/>
    </source>
</evidence>
<reference evidence="9 10" key="1">
    <citation type="submission" date="2017-08" db="EMBL/GenBank/DDBJ databases">
        <title>Infants hospitalized years apart are colonized by the same room-sourced microbial strains.</title>
        <authorList>
            <person name="Brooks B."/>
            <person name="Olm M.R."/>
            <person name="Firek B.A."/>
            <person name="Baker R."/>
            <person name="Thomas B.C."/>
            <person name="Morowitz M.J."/>
            <person name="Banfield J.F."/>
        </authorList>
    </citation>
    <scope>NUCLEOTIDE SEQUENCE [LARGE SCALE GENOMIC DNA]</scope>
    <source>
        <strain evidence="9">S2_005_002_R2_34</strain>
    </source>
</reference>
<name>A0A2W5MZ83_RHOSU</name>
<feature type="domain" description="Cytochrome c" evidence="8">
    <location>
        <begin position="90"/>
        <end position="198"/>
    </location>
</feature>
<gene>
    <name evidence="9" type="ORF">DI556_22285</name>
</gene>
<protein>
    <submittedName>
        <fullName evidence="9">Cytochrome C</fullName>
    </submittedName>
</protein>
<dbReference type="AlphaFoldDB" id="A0A2W5MZ83"/>
<dbReference type="InterPro" id="IPR050597">
    <property type="entry name" value="Cytochrome_c_Oxidase_Subunit"/>
</dbReference>
<dbReference type="SUPFAM" id="SSF46626">
    <property type="entry name" value="Cytochrome c"/>
    <property type="match status" value="3"/>
</dbReference>
<evidence type="ECO:0000256" key="7">
    <source>
        <dbReference type="SAM" id="MobiDB-lite"/>
    </source>
</evidence>
<dbReference type="Pfam" id="PF13442">
    <property type="entry name" value="Cytochrome_CBB3"/>
    <property type="match status" value="1"/>
</dbReference>
<dbReference type="EMBL" id="QFPW01000043">
    <property type="protein sequence ID" value="PZQ45678.1"/>
    <property type="molecule type" value="Genomic_DNA"/>
</dbReference>
<feature type="domain" description="Cytochrome c" evidence="8">
    <location>
        <begin position="200"/>
        <end position="296"/>
    </location>
</feature>
<evidence type="ECO:0000313" key="9">
    <source>
        <dbReference type="EMBL" id="PZQ45678.1"/>
    </source>
</evidence>
<keyword evidence="2 6" id="KW-0349">Heme</keyword>
<keyword evidence="3 6" id="KW-0479">Metal-binding</keyword>
<accession>A0A2W5MZ83</accession>
<dbReference type="Gene3D" id="1.10.760.10">
    <property type="entry name" value="Cytochrome c-like domain"/>
    <property type="match status" value="3"/>
</dbReference>
<dbReference type="InterPro" id="IPR009056">
    <property type="entry name" value="Cyt_c-like_dom"/>
</dbReference>
<dbReference type="PANTHER" id="PTHR33751:SF9">
    <property type="entry name" value="CYTOCHROME C4"/>
    <property type="match status" value="1"/>
</dbReference>
<evidence type="ECO:0000259" key="8">
    <source>
        <dbReference type="PROSITE" id="PS51007"/>
    </source>
</evidence>
<proteinExistence type="predicted"/>
<evidence type="ECO:0000256" key="3">
    <source>
        <dbReference type="ARBA" id="ARBA00022723"/>
    </source>
</evidence>
<evidence type="ECO:0000256" key="4">
    <source>
        <dbReference type="ARBA" id="ARBA00022982"/>
    </source>
</evidence>
<dbReference type="PANTHER" id="PTHR33751">
    <property type="entry name" value="CBB3-TYPE CYTOCHROME C OXIDASE SUBUNIT FIXP"/>
    <property type="match status" value="1"/>
</dbReference>
<keyword evidence="4" id="KW-0249">Electron transport</keyword>
<dbReference type="Proteomes" id="UP000249185">
    <property type="component" value="Unassembled WGS sequence"/>
</dbReference>
<evidence type="ECO:0000256" key="6">
    <source>
        <dbReference type="PROSITE-ProRule" id="PRU00433"/>
    </source>
</evidence>
<evidence type="ECO:0000256" key="1">
    <source>
        <dbReference type="ARBA" id="ARBA00022448"/>
    </source>
</evidence>
<dbReference type="GO" id="GO:0046872">
    <property type="term" value="F:metal ion binding"/>
    <property type="evidence" value="ECO:0007669"/>
    <property type="project" value="UniProtKB-KW"/>
</dbReference>
<dbReference type="Pfam" id="PF00034">
    <property type="entry name" value="Cytochrom_C"/>
    <property type="match status" value="1"/>
</dbReference>
<organism evidence="9 10">
    <name type="scientific">Rhodovulum sulfidophilum</name>
    <name type="common">Rhodobacter sulfidophilus</name>
    <dbReference type="NCBI Taxonomy" id="35806"/>
    <lineage>
        <taxon>Bacteria</taxon>
        <taxon>Pseudomonadati</taxon>
        <taxon>Pseudomonadota</taxon>
        <taxon>Alphaproteobacteria</taxon>
        <taxon>Rhodobacterales</taxon>
        <taxon>Paracoccaceae</taxon>
        <taxon>Rhodovulum</taxon>
    </lineage>
</organism>